<dbReference type="UniPathway" id="UPA00060"/>
<evidence type="ECO:0000256" key="18">
    <source>
        <dbReference type="ARBA" id="ARBA00080570"/>
    </source>
</evidence>
<evidence type="ECO:0000313" key="22">
    <source>
        <dbReference type="Proteomes" id="UP000515823"/>
    </source>
</evidence>
<evidence type="ECO:0000256" key="13">
    <source>
        <dbReference type="ARBA" id="ARBA00061472"/>
    </source>
</evidence>
<dbReference type="CDD" id="cd01712">
    <property type="entry name" value="PPase_ThiI"/>
    <property type="match status" value="1"/>
</dbReference>
<dbReference type="SUPFAM" id="SSF143437">
    <property type="entry name" value="THUMP domain-like"/>
    <property type="match status" value="1"/>
</dbReference>
<evidence type="ECO:0000256" key="5">
    <source>
        <dbReference type="ARBA" id="ARBA00022679"/>
    </source>
</evidence>
<evidence type="ECO:0000256" key="2">
    <source>
        <dbReference type="ARBA" id="ARBA00004948"/>
    </source>
</evidence>
<proteinExistence type="inferred from homology"/>
<dbReference type="SUPFAM" id="SSF52402">
    <property type="entry name" value="Adenine nucleotide alpha hydrolases-like"/>
    <property type="match status" value="1"/>
</dbReference>
<dbReference type="EC" id="2.8.1.4" evidence="14 19"/>
<dbReference type="InterPro" id="IPR004114">
    <property type="entry name" value="THUMP_dom"/>
</dbReference>
<keyword evidence="6 19" id="KW-0547">Nucleotide-binding</keyword>
<dbReference type="GO" id="GO:0052837">
    <property type="term" value="P:thiazole biosynthetic process"/>
    <property type="evidence" value="ECO:0007669"/>
    <property type="project" value="TreeGrafter"/>
</dbReference>
<comment type="pathway">
    <text evidence="2 19">Cofactor biosynthesis; thiamine diphosphate biosynthesis.</text>
</comment>
<dbReference type="NCBIfam" id="TIGR00342">
    <property type="entry name" value="tRNA uracil 4-sulfurtransferase ThiI"/>
    <property type="match status" value="1"/>
</dbReference>
<keyword evidence="9 19" id="KW-0784">Thiamine biosynthesis</keyword>
<sequence length="402" mass="45733">MFAHDSIFRAFLIKYAEIGIKGKNRYLFEDALLKQIRFALREVEGEFLVRKESGRVYVEAKTEFDFDEVVEHLKYVFGIAGICPMVQFDDNGYEDLKEKIIEYVRMVHPEGDFTFKVQTKRANKKYPMESNEINAGLGEALLEEFPTLKVDVHEPDVFFYVEVRERINVYSKIIPGPGGMPVGTSGKATLLLSGGIDSPVAGWMVAKRGVKIDAVYFHAPPYTSERAKEKVVDLAKLVSRYAGPMDLHIINFTDIQLYIYDQCPHEELTIIMRRYMMRIAEAIAEETGSLGLITGESIGQVASQTLPSLACTNEVCHMPVFRPVIGFDKQDIVDIAQKIDTFETSIQPFEDCCTIFVAKHPVTKPNLKIIRRSEEKLKEKIDEMVKTAIESREILRIPEDRA</sequence>
<comment type="function">
    <text evidence="12 19">Catalyzes the ATP-dependent transfer of a sulfur to tRNA to produce 4-thiouridine in position 8 of tRNAs, which functions as a near-UV photosensor. Also catalyzes the transfer of sulfur to the sulfur carrier protein ThiS, forming ThiS-thiocarboxylate. This is a step in the synthesis of thiazole, in the thiamine biosynthesis pathway. The sulfur is donated as persulfide by IscS.</text>
</comment>
<evidence type="ECO:0000313" key="21">
    <source>
        <dbReference type="EMBL" id="QNM06224.1"/>
    </source>
</evidence>
<keyword evidence="3 19" id="KW-0963">Cytoplasm</keyword>
<evidence type="ECO:0000256" key="14">
    <source>
        <dbReference type="ARBA" id="ARBA00066827"/>
    </source>
</evidence>
<dbReference type="FunFam" id="3.40.50.620:FF:000053">
    <property type="entry name" value="Probable tRNA sulfurtransferase"/>
    <property type="match status" value="1"/>
</dbReference>
<dbReference type="Pfam" id="PF02568">
    <property type="entry name" value="ThiI"/>
    <property type="match status" value="1"/>
</dbReference>
<accession>A0A7G9G5Z2</accession>
<dbReference type="Proteomes" id="UP000515823">
    <property type="component" value="Chromosome"/>
</dbReference>
<evidence type="ECO:0000256" key="12">
    <source>
        <dbReference type="ARBA" id="ARBA00058382"/>
    </source>
</evidence>
<feature type="binding site" evidence="19">
    <location>
        <position position="304"/>
    </location>
    <ligand>
        <name>ATP</name>
        <dbReference type="ChEBI" id="CHEBI:30616"/>
    </ligand>
</feature>
<dbReference type="InterPro" id="IPR050102">
    <property type="entry name" value="tRNA_sulfurtransferase_ThiI"/>
</dbReference>
<dbReference type="PANTHER" id="PTHR43209">
    <property type="entry name" value="TRNA SULFURTRANSFERASE"/>
    <property type="match status" value="1"/>
</dbReference>
<dbReference type="KEGG" id="qdo:H9Q78_03470"/>
<dbReference type="HAMAP" id="MF_00021">
    <property type="entry name" value="ThiI"/>
    <property type="match status" value="1"/>
</dbReference>
<evidence type="ECO:0000256" key="9">
    <source>
        <dbReference type="ARBA" id="ARBA00022977"/>
    </source>
</evidence>
<dbReference type="Pfam" id="PF02926">
    <property type="entry name" value="THUMP"/>
    <property type="match status" value="1"/>
</dbReference>
<evidence type="ECO:0000256" key="7">
    <source>
        <dbReference type="ARBA" id="ARBA00022840"/>
    </source>
</evidence>
<dbReference type="InterPro" id="IPR049961">
    <property type="entry name" value="ThiI_N"/>
</dbReference>
<dbReference type="PROSITE" id="PS51165">
    <property type="entry name" value="THUMP"/>
    <property type="match status" value="1"/>
</dbReference>
<keyword evidence="7 19" id="KW-0067">ATP-binding</keyword>
<dbReference type="GO" id="GO:0005829">
    <property type="term" value="C:cytosol"/>
    <property type="evidence" value="ECO:0007669"/>
    <property type="project" value="TreeGrafter"/>
</dbReference>
<dbReference type="InterPro" id="IPR014729">
    <property type="entry name" value="Rossmann-like_a/b/a_fold"/>
</dbReference>
<comment type="subcellular location">
    <subcellularLocation>
        <location evidence="1 19">Cytoplasm</location>
    </subcellularLocation>
</comment>
<keyword evidence="22" id="KW-1185">Reference proteome</keyword>
<feature type="binding site" evidence="19">
    <location>
        <position position="273"/>
    </location>
    <ligand>
        <name>ATP</name>
        <dbReference type="ChEBI" id="CHEBI:30616"/>
    </ligand>
</feature>
<dbReference type="GO" id="GO:0005524">
    <property type="term" value="F:ATP binding"/>
    <property type="evidence" value="ECO:0007669"/>
    <property type="project" value="UniProtKB-UniRule"/>
</dbReference>
<evidence type="ECO:0000259" key="20">
    <source>
        <dbReference type="PROSITE" id="PS51165"/>
    </source>
</evidence>
<reference evidence="21 22" key="1">
    <citation type="submission" date="2020-08" db="EMBL/GenBank/DDBJ databases">
        <authorList>
            <person name="Liu C."/>
            <person name="Sun Q."/>
        </authorList>
    </citation>
    <scope>NUCLEOTIDE SEQUENCE [LARGE SCALE GENOMIC DNA]</scope>
    <source>
        <strain evidence="21 22">NSJ-38</strain>
    </source>
</reference>
<keyword evidence="8 19" id="KW-0694">RNA-binding</keyword>
<evidence type="ECO:0000256" key="1">
    <source>
        <dbReference type="ARBA" id="ARBA00004496"/>
    </source>
</evidence>
<evidence type="ECO:0000256" key="4">
    <source>
        <dbReference type="ARBA" id="ARBA00022555"/>
    </source>
</evidence>
<gene>
    <name evidence="19 21" type="primary">thiI</name>
    <name evidence="21" type="ORF">H9Q78_03470</name>
</gene>
<evidence type="ECO:0000256" key="11">
    <source>
        <dbReference type="ARBA" id="ARBA00052330"/>
    </source>
</evidence>
<dbReference type="InterPro" id="IPR054173">
    <property type="entry name" value="ThiI_fer"/>
</dbReference>
<evidence type="ECO:0000256" key="6">
    <source>
        <dbReference type="ARBA" id="ARBA00022741"/>
    </source>
</evidence>
<feature type="binding site" evidence="19">
    <location>
        <begin position="216"/>
        <end position="217"/>
    </location>
    <ligand>
        <name>ATP</name>
        <dbReference type="ChEBI" id="CHEBI:30616"/>
    </ligand>
</feature>
<feature type="binding site" evidence="19">
    <location>
        <position position="295"/>
    </location>
    <ligand>
        <name>ATP</name>
        <dbReference type="ChEBI" id="CHEBI:30616"/>
    </ligand>
</feature>
<dbReference type="GO" id="GO:0140741">
    <property type="term" value="F:tRNA-uracil-4 sulfurtransferase activity"/>
    <property type="evidence" value="ECO:0007669"/>
    <property type="project" value="UniProtKB-EC"/>
</dbReference>
<dbReference type="Pfam" id="PF22025">
    <property type="entry name" value="ThiI_fer"/>
    <property type="match status" value="1"/>
</dbReference>
<dbReference type="SMART" id="SM00981">
    <property type="entry name" value="THUMP"/>
    <property type="match status" value="1"/>
</dbReference>
<feature type="domain" description="THUMP" evidence="20">
    <location>
        <begin position="67"/>
        <end position="175"/>
    </location>
</feature>
<comment type="catalytic activity">
    <reaction evidence="10 19">
        <text>[ThiI sulfur-carrier protein]-S-sulfanyl-L-cysteine + a uridine in tRNA + 2 reduced [2Fe-2S]-[ferredoxin] + ATP + H(+) = [ThiI sulfur-carrier protein]-L-cysteine + a 4-thiouridine in tRNA + 2 oxidized [2Fe-2S]-[ferredoxin] + AMP + diphosphate</text>
        <dbReference type="Rhea" id="RHEA:24176"/>
        <dbReference type="Rhea" id="RHEA-COMP:10000"/>
        <dbReference type="Rhea" id="RHEA-COMP:10001"/>
        <dbReference type="Rhea" id="RHEA-COMP:13337"/>
        <dbReference type="Rhea" id="RHEA-COMP:13338"/>
        <dbReference type="Rhea" id="RHEA-COMP:13339"/>
        <dbReference type="Rhea" id="RHEA-COMP:13340"/>
        <dbReference type="ChEBI" id="CHEBI:15378"/>
        <dbReference type="ChEBI" id="CHEBI:29950"/>
        <dbReference type="ChEBI" id="CHEBI:30616"/>
        <dbReference type="ChEBI" id="CHEBI:33019"/>
        <dbReference type="ChEBI" id="CHEBI:33737"/>
        <dbReference type="ChEBI" id="CHEBI:33738"/>
        <dbReference type="ChEBI" id="CHEBI:61963"/>
        <dbReference type="ChEBI" id="CHEBI:65315"/>
        <dbReference type="ChEBI" id="CHEBI:136798"/>
        <dbReference type="ChEBI" id="CHEBI:456215"/>
        <dbReference type="EC" id="2.8.1.4"/>
    </reaction>
</comment>
<dbReference type="Gene3D" id="3.30.2130.30">
    <property type="match status" value="1"/>
</dbReference>
<evidence type="ECO:0000256" key="16">
    <source>
        <dbReference type="ARBA" id="ARBA00075337"/>
    </source>
</evidence>
<organism evidence="21 22">
    <name type="scientific">Qiania dongpingensis</name>
    <dbReference type="NCBI Taxonomy" id="2763669"/>
    <lineage>
        <taxon>Bacteria</taxon>
        <taxon>Bacillati</taxon>
        <taxon>Bacillota</taxon>
        <taxon>Clostridia</taxon>
        <taxon>Lachnospirales</taxon>
        <taxon>Lachnospiraceae</taxon>
        <taxon>Qiania</taxon>
    </lineage>
</organism>
<name>A0A7G9G5Z2_9FIRM</name>
<dbReference type="EMBL" id="CP060634">
    <property type="protein sequence ID" value="QNM06224.1"/>
    <property type="molecule type" value="Genomic_DNA"/>
</dbReference>
<dbReference type="InterPro" id="IPR049962">
    <property type="entry name" value="THUMP_ThiI"/>
</dbReference>
<dbReference type="CDD" id="cd11716">
    <property type="entry name" value="THUMP_ThiI"/>
    <property type="match status" value="1"/>
</dbReference>
<dbReference type="GO" id="GO:0004810">
    <property type="term" value="F:CCA tRNA nucleotidyltransferase activity"/>
    <property type="evidence" value="ECO:0007669"/>
    <property type="project" value="InterPro"/>
</dbReference>
<dbReference type="PANTHER" id="PTHR43209:SF1">
    <property type="entry name" value="TRNA SULFURTRANSFERASE"/>
    <property type="match status" value="1"/>
</dbReference>
<feature type="binding site" evidence="19">
    <location>
        <begin position="191"/>
        <end position="192"/>
    </location>
    <ligand>
        <name>ATP</name>
        <dbReference type="ChEBI" id="CHEBI:30616"/>
    </ligand>
</feature>
<evidence type="ECO:0000256" key="8">
    <source>
        <dbReference type="ARBA" id="ARBA00022884"/>
    </source>
</evidence>
<evidence type="ECO:0000256" key="15">
    <source>
        <dbReference type="ARBA" id="ARBA00071867"/>
    </source>
</evidence>
<dbReference type="Gene3D" id="3.40.50.620">
    <property type="entry name" value="HUPs"/>
    <property type="match status" value="1"/>
</dbReference>
<keyword evidence="5 19" id="KW-0808">Transferase</keyword>
<dbReference type="GO" id="GO:0009228">
    <property type="term" value="P:thiamine biosynthetic process"/>
    <property type="evidence" value="ECO:0007669"/>
    <property type="project" value="UniProtKB-KW"/>
</dbReference>
<evidence type="ECO:0000256" key="17">
    <source>
        <dbReference type="ARBA" id="ARBA00077849"/>
    </source>
</evidence>
<dbReference type="GO" id="GO:0009229">
    <property type="term" value="P:thiamine diphosphate biosynthetic process"/>
    <property type="evidence" value="ECO:0007669"/>
    <property type="project" value="UniProtKB-UniRule"/>
</dbReference>
<evidence type="ECO:0000256" key="19">
    <source>
        <dbReference type="HAMAP-Rule" id="MF_00021"/>
    </source>
</evidence>
<evidence type="ECO:0000256" key="3">
    <source>
        <dbReference type="ARBA" id="ARBA00022490"/>
    </source>
</evidence>
<dbReference type="AlphaFoldDB" id="A0A7G9G5Z2"/>
<comment type="similarity">
    <text evidence="13 19">Belongs to the ThiI family.</text>
</comment>
<dbReference type="RefSeq" id="WP_249303616.1">
    <property type="nucleotide sequence ID" value="NZ_CP060634.1"/>
</dbReference>
<dbReference type="GO" id="GO:0000049">
    <property type="term" value="F:tRNA binding"/>
    <property type="evidence" value="ECO:0007669"/>
    <property type="project" value="UniProtKB-UniRule"/>
</dbReference>
<comment type="catalytic activity">
    <reaction evidence="11 19">
        <text>[ThiS sulfur-carrier protein]-C-terminal Gly-Gly-AMP + S-sulfanyl-L-cysteinyl-[cysteine desulfurase] + AH2 = [ThiS sulfur-carrier protein]-C-terminal-Gly-aminoethanethioate + L-cysteinyl-[cysteine desulfurase] + A + AMP + 2 H(+)</text>
        <dbReference type="Rhea" id="RHEA:43340"/>
        <dbReference type="Rhea" id="RHEA-COMP:12157"/>
        <dbReference type="Rhea" id="RHEA-COMP:12158"/>
        <dbReference type="Rhea" id="RHEA-COMP:12910"/>
        <dbReference type="Rhea" id="RHEA-COMP:19908"/>
        <dbReference type="ChEBI" id="CHEBI:13193"/>
        <dbReference type="ChEBI" id="CHEBI:15378"/>
        <dbReference type="ChEBI" id="CHEBI:17499"/>
        <dbReference type="ChEBI" id="CHEBI:29950"/>
        <dbReference type="ChEBI" id="CHEBI:61963"/>
        <dbReference type="ChEBI" id="CHEBI:90618"/>
        <dbReference type="ChEBI" id="CHEBI:232372"/>
        <dbReference type="ChEBI" id="CHEBI:456215"/>
    </reaction>
</comment>
<protein>
    <recommendedName>
        <fullName evidence="15 19">Probable tRNA sulfurtransferase</fullName>
        <ecNumber evidence="14 19">2.8.1.4</ecNumber>
    </recommendedName>
    <alternativeName>
        <fullName evidence="16 19">Sulfur carrier protein ThiS sulfurtransferase</fullName>
    </alternativeName>
    <alternativeName>
        <fullName evidence="17 19">Thiamine biosynthesis protein ThiI</fullName>
    </alternativeName>
    <alternativeName>
        <fullName evidence="18 19">tRNA 4-thiouridine synthase</fullName>
    </alternativeName>
</protein>
<dbReference type="GO" id="GO:0002937">
    <property type="term" value="P:tRNA 4-thiouridine biosynthesis"/>
    <property type="evidence" value="ECO:0007669"/>
    <property type="project" value="TreeGrafter"/>
</dbReference>
<evidence type="ECO:0000256" key="10">
    <source>
        <dbReference type="ARBA" id="ARBA00050570"/>
    </source>
</evidence>
<dbReference type="InterPro" id="IPR020536">
    <property type="entry name" value="ThiI_AANH"/>
</dbReference>
<dbReference type="InterPro" id="IPR003720">
    <property type="entry name" value="tRNA_STrfase"/>
</dbReference>
<keyword evidence="4 19" id="KW-0820">tRNA-binding</keyword>